<evidence type="ECO:0000313" key="2">
    <source>
        <dbReference type="EMBL" id="KUO15372.1"/>
    </source>
</evidence>
<organism evidence="2 3">
    <name type="scientific">Streptomyces dysideae</name>
    <dbReference type="NCBI Taxonomy" id="909626"/>
    <lineage>
        <taxon>Bacteria</taxon>
        <taxon>Bacillati</taxon>
        <taxon>Actinomycetota</taxon>
        <taxon>Actinomycetes</taxon>
        <taxon>Kitasatosporales</taxon>
        <taxon>Streptomycetaceae</taxon>
        <taxon>Streptomyces</taxon>
    </lineage>
</organism>
<name>A0A101URA4_9ACTN</name>
<reference evidence="2 3" key="1">
    <citation type="submission" date="2015-10" db="EMBL/GenBank/DDBJ databases">
        <title>Draft genome sequence of Streptomyces sp. RV15, isolated from a marine sponge.</title>
        <authorList>
            <person name="Ruckert C."/>
            <person name="Abdelmohsen U.R."/>
            <person name="Winkler A."/>
            <person name="Hentschel U."/>
            <person name="Kalinowski J."/>
            <person name="Kampfer P."/>
            <person name="Glaeser S."/>
        </authorList>
    </citation>
    <scope>NUCLEOTIDE SEQUENCE [LARGE SCALE GENOMIC DNA]</scope>
    <source>
        <strain evidence="2 3">RV15</strain>
    </source>
</reference>
<gene>
    <name evidence="2" type="ORF">AQJ91_41970</name>
</gene>
<keyword evidence="3" id="KW-1185">Reference proteome</keyword>
<dbReference type="RefSeq" id="WP_067033354.1">
    <property type="nucleotide sequence ID" value="NZ_KQ949118.1"/>
</dbReference>
<evidence type="ECO:0000313" key="3">
    <source>
        <dbReference type="Proteomes" id="UP000053260"/>
    </source>
</evidence>
<dbReference type="InterPro" id="IPR026496">
    <property type="entry name" value="GRASP_targ"/>
</dbReference>
<accession>A0A101URA4</accession>
<protein>
    <recommendedName>
        <fullName evidence="4">ATP-grasp-modified RiPP</fullName>
    </recommendedName>
</protein>
<dbReference type="OrthoDB" id="4253287at2"/>
<comment type="caution">
    <text evidence="2">The sequence shown here is derived from an EMBL/GenBank/DDBJ whole genome shotgun (WGS) entry which is preliminary data.</text>
</comment>
<dbReference type="EMBL" id="LMXB01000116">
    <property type="protein sequence ID" value="KUO15372.1"/>
    <property type="molecule type" value="Genomic_DNA"/>
</dbReference>
<evidence type="ECO:0008006" key="4">
    <source>
        <dbReference type="Google" id="ProtNLM"/>
    </source>
</evidence>
<feature type="compositionally biased region" description="Polar residues" evidence="1">
    <location>
        <begin position="52"/>
        <end position="62"/>
    </location>
</feature>
<evidence type="ECO:0000256" key="1">
    <source>
        <dbReference type="SAM" id="MobiDB-lite"/>
    </source>
</evidence>
<sequence length="75" mass="8080">MPTATLVPFGARAECTPYTVTLEAGSFVYDPARQVNVLTDGSGALWSRSTSLAGSCTNTNWDSKNDDTSDPYLMR</sequence>
<feature type="region of interest" description="Disordered" evidence="1">
    <location>
        <begin position="52"/>
        <end position="75"/>
    </location>
</feature>
<dbReference type="AlphaFoldDB" id="A0A101URA4"/>
<proteinExistence type="predicted"/>
<dbReference type="Proteomes" id="UP000053260">
    <property type="component" value="Unassembled WGS sequence"/>
</dbReference>
<dbReference type="NCBIfam" id="TIGR04186">
    <property type="entry name" value="GRASP_targ"/>
    <property type="match status" value="1"/>
</dbReference>